<name>A0ABN3RH10_9ACTN</name>
<keyword evidence="3" id="KW-1185">Reference proteome</keyword>
<dbReference type="EMBL" id="BAAARK010000003">
    <property type="protein sequence ID" value="GAA2652170.1"/>
    <property type="molecule type" value="Genomic_DNA"/>
</dbReference>
<feature type="compositionally biased region" description="Gly residues" evidence="1">
    <location>
        <begin position="1"/>
        <end position="18"/>
    </location>
</feature>
<evidence type="ECO:0008006" key="4">
    <source>
        <dbReference type="Google" id="ProtNLM"/>
    </source>
</evidence>
<dbReference type="PANTHER" id="PTHR36441">
    <property type="entry name" value="HYPOTHETICAL CYTOSOLIC PROTEIN"/>
    <property type="match status" value="1"/>
</dbReference>
<evidence type="ECO:0000313" key="3">
    <source>
        <dbReference type="Proteomes" id="UP001500994"/>
    </source>
</evidence>
<organism evidence="2 3">
    <name type="scientific">Streptomyces lunalinharesii</name>
    <dbReference type="NCBI Taxonomy" id="333384"/>
    <lineage>
        <taxon>Bacteria</taxon>
        <taxon>Bacillati</taxon>
        <taxon>Actinomycetota</taxon>
        <taxon>Actinomycetes</taxon>
        <taxon>Kitasatosporales</taxon>
        <taxon>Streptomycetaceae</taxon>
        <taxon>Streptomyces</taxon>
    </lineage>
</organism>
<comment type="caution">
    <text evidence="2">The sequence shown here is derived from an EMBL/GenBank/DDBJ whole genome shotgun (WGS) entry which is preliminary data.</text>
</comment>
<gene>
    <name evidence="2" type="ORF">GCM10009864_15760</name>
</gene>
<accession>A0ABN3RH10</accession>
<dbReference type="SUPFAM" id="SSF103007">
    <property type="entry name" value="Hypothetical protein TT1725"/>
    <property type="match status" value="1"/>
</dbReference>
<feature type="region of interest" description="Disordered" evidence="1">
    <location>
        <begin position="1"/>
        <end position="49"/>
    </location>
</feature>
<dbReference type="Pfam" id="PF04456">
    <property type="entry name" value="DUF503"/>
    <property type="match status" value="1"/>
</dbReference>
<dbReference type="InterPro" id="IPR036746">
    <property type="entry name" value="TT1725-like_sf"/>
</dbReference>
<dbReference type="Proteomes" id="UP001500994">
    <property type="component" value="Unassembled WGS sequence"/>
</dbReference>
<dbReference type="PANTHER" id="PTHR36441:SF1">
    <property type="entry name" value="DUF503 DOMAIN-CONTAINING PROTEIN"/>
    <property type="match status" value="1"/>
</dbReference>
<protein>
    <recommendedName>
        <fullName evidence="4">DUF503 domain-containing protein</fullName>
    </recommendedName>
</protein>
<evidence type="ECO:0000256" key="1">
    <source>
        <dbReference type="SAM" id="MobiDB-lite"/>
    </source>
</evidence>
<dbReference type="InterPro" id="IPR007546">
    <property type="entry name" value="DUF503"/>
</dbReference>
<dbReference type="Gene3D" id="3.30.70.1120">
    <property type="entry name" value="TT1725-like"/>
    <property type="match status" value="1"/>
</dbReference>
<reference evidence="2 3" key="1">
    <citation type="journal article" date="2019" name="Int. J. Syst. Evol. Microbiol.">
        <title>The Global Catalogue of Microorganisms (GCM) 10K type strain sequencing project: providing services to taxonomists for standard genome sequencing and annotation.</title>
        <authorList>
            <consortium name="The Broad Institute Genomics Platform"/>
            <consortium name="The Broad Institute Genome Sequencing Center for Infectious Disease"/>
            <person name="Wu L."/>
            <person name="Ma J."/>
        </authorList>
    </citation>
    <scope>NUCLEOTIDE SEQUENCE [LARGE SCALE GENOMIC DNA]</scope>
    <source>
        <strain evidence="2 3">JCM 16374</strain>
    </source>
</reference>
<evidence type="ECO:0000313" key="2">
    <source>
        <dbReference type="EMBL" id="GAA2652170.1"/>
    </source>
</evidence>
<feature type="compositionally biased region" description="Basic and acidic residues" evidence="1">
    <location>
        <begin position="34"/>
        <end position="47"/>
    </location>
</feature>
<sequence length="154" mass="16873">MRSTGNGGRAAGGPGPVGGNLRRSAPLVPCTVRNDTHAPGRRREAPRRPRGWLDPSCMYVGTLSFDLLLGDVRSLKEKRSVVRPIVAELHRKYAVSVAEVGDQDLHRRARIGLAVVSGDVGHLTDVMDRCERLVAARPEVELLSVRRRLHGDDE</sequence>
<proteinExistence type="predicted"/>